<reference evidence="13 14" key="1">
    <citation type="submission" date="2024-02" db="EMBL/GenBank/DDBJ databases">
        <title>Seven novel Bacillus-like species.</title>
        <authorList>
            <person name="Liu G."/>
        </authorList>
    </citation>
    <scope>NUCLEOTIDE SEQUENCE [LARGE SCALE GENOMIC DNA]</scope>
    <source>
        <strain evidence="13 14">FJAT-52991</strain>
    </source>
</reference>
<evidence type="ECO:0000256" key="4">
    <source>
        <dbReference type="ARBA" id="ARBA00022989"/>
    </source>
</evidence>
<keyword evidence="6 8" id="KW-0807">Transducer</keyword>
<sequence length="581" mass="63092">MFNNKTIRTKLLIVSITLLLLPSLVIGTSAYFSSKKNLDTTGEKTLKNGVEMALQIIDALNQQVEDGSMTLGEAQEQARIYLIGPKEEDGIREIKNTVDLGEHGYFNAFNEKGIDVAHYSDEGDNSWDTKDVNGKPFVQEVIKNAQNGGGFTTYEWKLPNNPEKTGEKIVYSALDPNWGWVVSAGTYKMDFNAGANEVLVIVAATIAIATIIGIAVIIWFTRSLSKPLHLVTQQVDRLAHGDLTVEPLNIKNKDEIGILANDFNIMATNIREIITTVEHSIQQASASAENLSAISEETSASSQEISSAIDEIASGTAQQAKDVEVSNKKMADLSTKIEMVEQLNEKMNVQSQAANKASQAGLAQMTSLQLKSEEANELCHTVVEVMNRLSVRVNEIESVMSVIHTISDQTNLLALNASIEAARAGEHGKGFAVVAEEVRKLAEQSSQATGDVRQTLNGIISESDQALQAIELSQSLNNEQTKAVSDTKQAFELIVDSVKEIVSSINEVDHEVQKIAVHKGEVLASIEHIAAIAQQSSASTEEITASMEEQLRAIATIAGSAEQLNEVGDELKQKISKLQIH</sequence>
<dbReference type="SMART" id="SM01049">
    <property type="entry name" value="Cache_2"/>
    <property type="match status" value="1"/>
</dbReference>
<feature type="transmembrane region" description="Helical" evidence="10">
    <location>
        <begin position="198"/>
        <end position="220"/>
    </location>
</feature>
<evidence type="ECO:0000256" key="5">
    <source>
        <dbReference type="ARBA" id="ARBA00023136"/>
    </source>
</evidence>
<keyword evidence="14" id="KW-1185">Reference proteome</keyword>
<dbReference type="SMART" id="SM00283">
    <property type="entry name" value="MA"/>
    <property type="match status" value="1"/>
</dbReference>
<gene>
    <name evidence="13" type="ORF">WDJ61_17850</name>
</gene>
<dbReference type="PANTHER" id="PTHR32089">
    <property type="entry name" value="METHYL-ACCEPTING CHEMOTAXIS PROTEIN MCPB"/>
    <property type="match status" value="1"/>
</dbReference>
<evidence type="ECO:0000256" key="7">
    <source>
        <dbReference type="ARBA" id="ARBA00029447"/>
    </source>
</evidence>
<evidence type="ECO:0000256" key="10">
    <source>
        <dbReference type="SAM" id="Phobius"/>
    </source>
</evidence>
<keyword evidence="4 10" id="KW-1133">Transmembrane helix</keyword>
<comment type="similarity">
    <text evidence="7">Belongs to the methyl-accepting chemotaxis (MCP) protein family.</text>
</comment>
<dbReference type="CDD" id="cd11386">
    <property type="entry name" value="MCP_signal"/>
    <property type="match status" value="1"/>
</dbReference>
<dbReference type="Pfam" id="PF00015">
    <property type="entry name" value="MCPsignal"/>
    <property type="match status" value="1"/>
</dbReference>
<keyword evidence="5 10" id="KW-0472">Membrane</keyword>
<dbReference type="PROSITE" id="PS50111">
    <property type="entry name" value="CHEMOTAXIS_TRANSDUC_2"/>
    <property type="match status" value="1"/>
</dbReference>
<dbReference type="Gene3D" id="1.10.287.950">
    <property type="entry name" value="Methyl-accepting chemotaxis protein"/>
    <property type="match status" value="1"/>
</dbReference>
<evidence type="ECO:0000256" key="3">
    <source>
        <dbReference type="ARBA" id="ARBA00022692"/>
    </source>
</evidence>
<organism evidence="13 14">
    <name type="scientific">Bacillus kandeliae</name>
    <dbReference type="NCBI Taxonomy" id="3129297"/>
    <lineage>
        <taxon>Bacteria</taxon>
        <taxon>Bacillati</taxon>
        <taxon>Bacillota</taxon>
        <taxon>Bacilli</taxon>
        <taxon>Bacillales</taxon>
        <taxon>Bacillaceae</taxon>
        <taxon>Bacillus</taxon>
    </lineage>
</organism>
<dbReference type="InterPro" id="IPR033480">
    <property type="entry name" value="sCache_2"/>
</dbReference>
<evidence type="ECO:0000259" key="11">
    <source>
        <dbReference type="PROSITE" id="PS50111"/>
    </source>
</evidence>
<evidence type="ECO:0000256" key="1">
    <source>
        <dbReference type="ARBA" id="ARBA00004651"/>
    </source>
</evidence>
<evidence type="ECO:0000256" key="8">
    <source>
        <dbReference type="PROSITE-ProRule" id="PRU00284"/>
    </source>
</evidence>
<feature type="domain" description="HAMP" evidence="12">
    <location>
        <begin position="222"/>
        <end position="275"/>
    </location>
</feature>
<dbReference type="PROSITE" id="PS50885">
    <property type="entry name" value="HAMP"/>
    <property type="match status" value="1"/>
</dbReference>
<feature type="coiled-coil region" evidence="9">
    <location>
        <begin position="330"/>
        <end position="360"/>
    </location>
</feature>
<dbReference type="Pfam" id="PF17200">
    <property type="entry name" value="sCache_2"/>
    <property type="match status" value="1"/>
</dbReference>
<dbReference type="SUPFAM" id="SSF58104">
    <property type="entry name" value="Methyl-accepting chemotaxis protein (MCP) signaling domain"/>
    <property type="match status" value="1"/>
</dbReference>
<evidence type="ECO:0000256" key="6">
    <source>
        <dbReference type="ARBA" id="ARBA00023224"/>
    </source>
</evidence>
<dbReference type="Gene3D" id="3.30.450.20">
    <property type="entry name" value="PAS domain"/>
    <property type="match status" value="1"/>
</dbReference>
<keyword evidence="9" id="KW-0175">Coiled coil</keyword>
<dbReference type="InterPro" id="IPR003660">
    <property type="entry name" value="HAMP_dom"/>
</dbReference>
<dbReference type="PANTHER" id="PTHR32089:SF114">
    <property type="entry name" value="METHYL-ACCEPTING CHEMOTAXIS PROTEIN MCPB"/>
    <property type="match status" value="1"/>
</dbReference>
<evidence type="ECO:0000256" key="2">
    <source>
        <dbReference type="ARBA" id="ARBA00022475"/>
    </source>
</evidence>
<dbReference type="CDD" id="cd18774">
    <property type="entry name" value="PDC2_HK_sensor"/>
    <property type="match status" value="1"/>
</dbReference>
<dbReference type="CDD" id="cd06225">
    <property type="entry name" value="HAMP"/>
    <property type="match status" value="1"/>
</dbReference>
<dbReference type="InterPro" id="IPR004089">
    <property type="entry name" value="MCPsignal_dom"/>
</dbReference>
<keyword evidence="2" id="KW-1003">Cell membrane</keyword>
<comment type="subcellular location">
    <subcellularLocation>
        <location evidence="1">Cell membrane</location>
        <topology evidence="1">Multi-pass membrane protein</topology>
    </subcellularLocation>
</comment>
<proteinExistence type="inferred from homology"/>
<dbReference type="EMBL" id="CP147404">
    <property type="protein sequence ID" value="WXB93063.1"/>
    <property type="molecule type" value="Genomic_DNA"/>
</dbReference>
<dbReference type="Gene3D" id="6.10.340.10">
    <property type="match status" value="1"/>
</dbReference>
<dbReference type="SMART" id="SM00304">
    <property type="entry name" value="HAMP"/>
    <property type="match status" value="1"/>
</dbReference>
<name>A0ABZ2N641_9BACI</name>
<evidence type="ECO:0000256" key="9">
    <source>
        <dbReference type="SAM" id="Coils"/>
    </source>
</evidence>
<evidence type="ECO:0000313" key="13">
    <source>
        <dbReference type="EMBL" id="WXB93063.1"/>
    </source>
</evidence>
<dbReference type="Proteomes" id="UP001387364">
    <property type="component" value="Chromosome"/>
</dbReference>
<evidence type="ECO:0000313" key="14">
    <source>
        <dbReference type="Proteomes" id="UP001387364"/>
    </source>
</evidence>
<evidence type="ECO:0000259" key="12">
    <source>
        <dbReference type="PROSITE" id="PS50885"/>
    </source>
</evidence>
<dbReference type="Pfam" id="PF00672">
    <property type="entry name" value="HAMP"/>
    <property type="match status" value="1"/>
</dbReference>
<keyword evidence="3 10" id="KW-0812">Transmembrane</keyword>
<protein>
    <submittedName>
        <fullName evidence="13">Methyl-accepting chemotaxis protein</fullName>
    </submittedName>
</protein>
<accession>A0ABZ2N641</accession>
<feature type="domain" description="Methyl-accepting transducer" evidence="11">
    <location>
        <begin position="294"/>
        <end position="544"/>
    </location>
</feature>